<keyword evidence="1" id="KW-0677">Repeat</keyword>
<feature type="repeat" description="RCC1" evidence="2">
    <location>
        <begin position="296"/>
        <end position="348"/>
    </location>
</feature>
<protein>
    <submittedName>
        <fullName evidence="3">Uncharacterized protein</fullName>
    </submittedName>
</protein>
<dbReference type="SUPFAM" id="SSF50985">
    <property type="entry name" value="RCC1/BLIP-II"/>
    <property type="match status" value="1"/>
</dbReference>
<evidence type="ECO:0000256" key="1">
    <source>
        <dbReference type="ARBA" id="ARBA00022737"/>
    </source>
</evidence>
<dbReference type="AlphaFoldDB" id="A0A817VEN5"/>
<dbReference type="Proteomes" id="UP000663851">
    <property type="component" value="Unassembled WGS sequence"/>
</dbReference>
<dbReference type="Proteomes" id="UP000663833">
    <property type="component" value="Unassembled WGS sequence"/>
</dbReference>
<dbReference type="InterPro" id="IPR009091">
    <property type="entry name" value="RCC1/BLIP-II"/>
</dbReference>
<dbReference type="EMBL" id="CAJOBO010004302">
    <property type="protein sequence ID" value="CAF4517342.1"/>
    <property type="molecule type" value="Genomic_DNA"/>
</dbReference>
<dbReference type="PANTHER" id="PTHR22870:SF408">
    <property type="entry name" value="OS09G0560450 PROTEIN"/>
    <property type="match status" value="1"/>
</dbReference>
<comment type="caution">
    <text evidence="3">The sequence shown here is derived from an EMBL/GenBank/DDBJ whole genome shotgun (WGS) entry which is preliminary data.</text>
</comment>
<organism evidence="3 5">
    <name type="scientific">Rotaria socialis</name>
    <dbReference type="NCBI Taxonomy" id="392032"/>
    <lineage>
        <taxon>Eukaryota</taxon>
        <taxon>Metazoa</taxon>
        <taxon>Spiralia</taxon>
        <taxon>Gnathifera</taxon>
        <taxon>Rotifera</taxon>
        <taxon>Eurotatoria</taxon>
        <taxon>Bdelloidea</taxon>
        <taxon>Philodinida</taxon>
        <taxon>Philodinidae</taxon>
        <taxon>Rotaria</taxon>
    </lineage>
</organism>
<dbReference type="PANTHER" id="PTHR22870">
    <property type="entry name" value="REGULATOR OF CHROMOSOME CONDENSATION"/>
    <property type="match status" value="1"/>
</dbReference>
<gene>
    <name evidence="4" type="ORF">HFQ381_LOCUS28890</name>
    <name evidence="3" type="ORF">LUA448_LOCUS12316</name>
</gene>
<dbReference type="EMBL" id="CAJNYD010001526">
    <property type="protein sequence ID" value="CAF3342912.1"/>
    <property type="molecule type" value="Genomic_DNA"/>
</dbReference>
<reference evidence="3" key="1">
    <citation type="submission" date="2021-02" db="EMBL/GenBank/DDBJ databases">
        <authorList>
            <person name="Nowell W R."/>
        </authorList>
    </citation>
    <scope>NUCLEOTIDE SEQUENCE</scope>
</reference>
<dbReference type="PROSITE" id="PS50012">
    <property type="entry name" value="RCC1_3"/>
    <property type="match status" value="2"/>
</dbReference>
<evidence type="ECO:0000313" key="3">
    <source>
        <dbReference type="EMBL" id="CAF3342912.1"/>
    </source>
</evidence>
<feature type="repeat" description="RCC1" evidence="2">
    <location>
        <begin position="349"/>
        <end position="406"/>
    </location>
</feature>
<evidence type="ECO:0000313" key="4">
    <source>
        <dbReference type="EMBL" id="CAF4517342.1"/>
    </source>
</evidence>
<dbReference type="InterPro" id="IPR051210">
    <property type="entry name" value="Ub_ligase/GEF_domain"/>
</dbReference>
<dbReference type="Pfam" id="PF00415">
    <property type="entry name" value="RCC1"/>
    <property type="match status" value="1"/>
</dbReference>
<dbReference type="InterPro" id="IPR000408">
    <property type="entry name" value="Reg_chr_condens"/>
</dbReference>
<proteinExistence type="predicted"/>
<dbReference type="Gene3D" id="2.130.10.30">
    <property type="entry name" value="Regulator of chromosome condensation 1/beta-lactamase-inhibitor protein II"/>
    <property type="match status" value="3"/>
</dbReference>
<name>A0A817VEN5_9BILA</name>
<evidence type="ECO:0000313" key="5">
    <source>
        <dbReference type="Proteomes" id="UP000663833"/>
    </source>
</evidence>
<accession>A0A817VEN5</accession>
<evidence type="ECO:0000256" key="2">
    <source>
        <dbReference type="PROSITE-ProRule" id="PRU00235"/>
    </source>
</evidence>
<sequence>MVMHLYHWGIIYDSQTNKRIKCHVPSKIVVSQRIEANFEQVACGTNFTVALGSNHRVYVVGDEPKYGRLGQGDDQTIVPTLTLVKGNIPPIGFIASGPSTTILLAMDKRELWGFGKGIGCVAKQILQSDQIITHCCCSENSLTVVIGGSEIKERRFNRDGFTTEWVSIYQLPDANDRIQHIDIGASVNGFVTEQGHVYLWGPTVPYGKVSSEENFRNVSIDNPVQRDLRTDNNERPLQISCSRGQFHAHVLLLTEQGSIYSMGSNYKAKLGIESNQLFTGEWTLIESTRSCPFEHGSIYSMGSNYKAKLGIESNQLFTGEWTLIESTRSCPFKRIASGGIHSSALSNDGRAFTWGCGSDGRLGHAEAQGHRYLYKEHEPRPIDLFNNQQVASIATSYYHMAAIVVQ</sequence>